<dbReference type="EMBL" id="BJFL01000015">
    <property type="protein sequence ID" value="GDY31497.1"/>
    <property type="molecule type" value="Genomic_DNA"/>
</dbReference>
<keyword evidence="2" id="KW-0813">Transport</keyword>
<evidence type="ECO:0000256" key="1">
    <source>
        <dbReference type="ARBA" id="ARBA00008520"/>
    </source>
</evidence>
<dbReference type="PANTHER" id="PTHR43649:SF29">
    <property type="entry name" value="OSMOPROTECTIVE COMPOUNDS-BINDING PROTEIN GGTB"/>
    <property type="match status" value="1"/>
</dbReference>
<dbReference type="SUPFAM" id="SSF53850">
    <property type="entry name" value="Periplasmic binding protein-like II"/>
    <property type="match status" value="1"/>
</dbReference>
<gene>
    <name evidence="3" type="ORF">GTS_31300</name>
</gene>
<dbReference type="RefSeq" id="WP_137814580.1">
    <property type="nucleotide sequence ID" value="NZ_BJFL01000015.1"/>
</dbReference>
<dbReference type="AlphaFoldDB" id="A0A4D4JC59"/>
<name>A0A4D4JC59_9PSEU</name>
<dbReference type="Pfam" id="PF01547">
    <property type="entry name" value="SBP_bac_1"/>
    <property type="match status" value="1"/>
</dbReference>
<dbReference type="Proteomes" id="UP000298860">
    <property type="component" value="Unassembled WGS sequence"/>
</dbReference>
<dbReference type="InterPro" id="IPR050490">
    <property type="entry name" value="Bact_solute-bd_prot1"/>
</dbReference>
<dbReference type="PANTHER" id="PTHR43649">
    <property type="entry name" value="ARABINOSE-BINDING PROTEIN-RELATED"/>
    <property type="match status" value="1"/>
</dbReference>
<dbReference type="OrthoDB" id="8663148at2"/>
<organism evidence="3 4">
    <name type="scientific">Gandjariella thermophila</name>
    <dbReference type="NCBI Taxonomy" id="1931992"/>
    <lineage>
        <taxon>Bacteria</taxon>
        <taxon>Bacillati</taxon>
        <taxon>Actinomycetota</taxon>
        <taxon>Actinomycetes</taxon>
        <taxon>Pseudonocardiales</taxon>
        <taxon>Pseudonocardiaceae</taxon>
        <taxon>Gandjariella</taxon>
    </lineage>
</organism>
<evidence type="ECO:0000313" key="4">
    <source>
        <dbReference type="Proteomes" id="UP000298860"/>
    </source>
</evidence>
<dbReference type="PROSITE" id="PS51257">
    <property type="entry name" value="PROKAR_LIPOPROTEIN"/>
    <property type="match status" value="1"/>
</dbReference>
<proteinExistence type="inferred from homology"/>
<dbReference type="InterPro" id="IPR006059">
    <property type="entry name" value="SBP"/>
</dbReference>
<dbReference type="Gene3D" id="3.40.190.10">
    <property type="entry name" value="Periplasmic binding protein-like II"/>
    <property type="match status" value="2"/>
</dbReference>
<keyword evidence="4" id="KW-1185">Reference proteome</keyword>
<evidence type="ECO:0000313" key="3">
    <source>
        <dbReference type="EMBL" id="GDY31497.1"/>
    </source>
</evidence>
<comment type="caution">
    <text evidence="3">The sequence shown here is derived from an EMBL/GenBank/DDBJ whole genome shotgun (WGS) entry which is preliminary data.</text>
</comment>
<reference evidence="4" key="1">
    <citation type="submission" date="2019-04" db="EMBL/GenBank/DDBJ databases">
        <title>Draft genome sequence of Pseudonocardiaceae bacterium SL3-2-4.</title>
        <authorList>
            <person name="Ningsih F."/>
            <person name="Yokota A."/>
            <person name="Sakai Y."/>
            <person name="Nanatani K."/>
            <person name="Yabe S."/>
            <person name="Oetari A."/>
            <person name="Sjamsuridzal W."/>
        </authorList>
    </citation>
    <scope>NUCLEOTIDE SEQUENCE [LARGE SCALE GENOMIC DNA]</scope>
    <source>
        <strain evidence="4">SL3-2-4</strain>
    </source>
</reference>
<comment type="similarity">
    <text evidence="1">Belongs to the bacterial solute-binding protein 1 family.</text>
</comment>
<protein>
    <submittedName>
        <fullName evidence="3">Sugar ABC transporter substrate-binding protein</fullName>
    </submittedName>
</protein>
<evidence type="ECO:0000256" key="2">
    <source>
        <dbReference type="ARBA" id="ARBA00022448"/>
    </source>
</evidence>
<sequence>MSRKFGAVAVAGAVTLGLSVFGLTGCGGASGSGGNGELAGQTIEVTGPWSGDEQKAFQKVLAVFEKQTGAKVNYTAAGDEEPTVLQSKVQGGAPPNIAILAQPGAIAQFAREGVLKPVTADVEQQVDAHMAKAWKNFGTVDGKLYGVYFKAANKSIVWYNDRLLTQAGYQPPATWDDFVKTVNSLSDTGVAPLAVAGADGWTLTDWFENVYLQTAGGEAYDKLAKHQIPWTDPSVKHALQVLQQVFQPKLVADGNAGALQTDFSSSVTKVFSDAPKAAMVFEADFVGQVIASNTKAKVGDDARFFPFPAIGKPAGKPSGSVVTGGDAAVAFKDDKATMALMKFLASPEAGVEWARSGGFLSPNKDMPLDSYTDDLTRAIAKQMLGADDIRFDMSDQAPAEFGATKGAGEWKDLQDFLGNPADVDGTAQRLEADAAKAYHT</sequence>
<accession>A0A4D4JC59</accession>